<gene>
    <name evidence="2" type="ORF">J1605_005036</name>
</gene>
<feature type="compositionally biased region" description="Basic and acidic residues" evidence="1">
    <location>
        <begin position="1"/>
        <end position="32"/>
    </location>
</feature>
<name>A0AB34HCS3_ESCRO</name>
<dbReference type="AlphaFoldDB" id="A0AB34HCS3"/>
<accession>A0AB34HCS3</accession>
<feature type="compositionally biased region" description="Basic and acidic residues" evidence="1">
    <location>
        <begin position="39"/>
        <end position="60"/>
    </location>
</feature>
<protein>
    <submittedName>
        <fullName evidence="2">Uncharacterized protein</fullName>
    </submittedName>
</protein>
<dbReference type="EMBL" id="JAIQCJ010001564">
    <property type="protein sequence ID" value="KAJ8788740.1"/>
    <property type="molecule type" value="Genomic_DNA"/>
</dbReference>
<dbReference type="Proteomes" id="UP001159641">
    <property type="component" value="Unassembled WGS sequence"/>
</dbReference>
<evidence type="ECO:0000256" key="1">
    <source>
        <dbReference type="SAM" id="MobiDB-lite"/>
    </source>
</evidence>
<proteinExistence type="predicted"/>
<keyword evidence="3" id="KW-1185">Reference proteome</keyword>
<organism evidence="2 3">
    <name type="scientific">Eschrichtius robustus</name>
    <name type="common">California gray whale</name>
    <name type="synonym">Eschrichtius gibbosus</name>
    <dbReference type="NCBI Taxonomy" id="9764"/>
    <lineage>
        <taxon>Eukaryota</taxon>
        <taxon>Metazoa</taxon>
        <taxon>Chordata</taxon>
        <taxon>Craniata</taxon>
        <taxon>Vertebrata</taxon>
        <taxon>Euteleostomi</taxon>
        <taxon>Mammalia</taxon>
        <taxon>Eutheria</taxon>
        <taxon>Laurasiatheria</taxon>
        <taxon>Artiodactyla</taxon>
        <taxon>Whippomorpha</taxon>
        <taxon>Cetacea</taxon>
        <taxon>Mysticeti</taxon>
        <taxon>Eschrichtiidae</taxon>
        <taxon>Eschrichtius</taxon>
    </lineage>
</organism>
<evidence type="ECO:0000313" key="2">
    <source>
        <dbReference type="EMBL" id="KAJ8788740.1"/>
    </source>
</evidence>
<evidence type="ECO:0000313" key="3">
    <source>
        <dbReference type="Proteomes" id="UP001159641"/>
    </source>
</evidence>
<reference evidence="2 3" key="1">
    <citation type="submission" date="2022-11" db="EMBL/GenBank/DDBJ databases">
        <title>Whole genome sequence of Eschrichtius robustus ER-17-0199.</title>
        <authorList>
            <person name="Bruniche-Olsen A."/>
            <person name="Black A.N."/>
            <person name="Fields C.J."/>
            <person name="Walden K."/>
            <person name="Dewoody J.A."/>
        </authorList>
    </citation>
    <scope>NUCLEOTIDE SEQUENCE [LARGE SCALE GENOMIC DNA]</scope>
    <source>
        <strain evidence="2">ER-17-0199</strain>
        <tissue evidence="2">Blubber</tissue>
    </source>
</reference>
<feature type="region of interest" description="Disordered" evidence="1">
    <location>
        <begin position="1"/>
        <end position="61"/>
    </location>
</feature>
<sequence length="133" mass="14520">MIEMSKHFMEKVGMHEQTDLRATERRGEENRLSKGKRQERKEKSALSRLGENARDLETQEAKSCGGSAVQLYGWTAVNSASHLGIHQVSGQYRELGGAIHSGAAYVLEQASSHIGNSTQAAVRDAVVGRPSLD</sequence>
<comment type="caution">
    <text evidence="2">The sequence shown here is derived from an EMBL/GenBank/DDBJ whole genome shotgun (WGS) entry which is preliminary data.</text>
</comment>